<proteinExistence type="predicted"/>
<comment type="caution">
    <text evidence="2">The sequence shown here is derived from an EMBL/GenBank/DDBJ whole genome shotgun (WGS) entry which is preliminary data.</text>
</comment>
<dbReference type="EMBL" id="VSSQ01100628">
    <property type="protein sequence ID" value="MPN42705.1"/>
    <property type="molecule type" value="Genomic_DNA"/>
</dbReference>
<feature type="domain" description="Transposon Tn7 transposition protein TnsD C-terminal" evidence="1">
    <location>
        <begin position="2"/>
        <end position="66"/>
    </location>
</feature>
<evidence type="ECO:0000259" key="1">
    <source>
        <dbReference type="Pfam" id="PF15978"/>
    </source>
</evidence>
<dbReference type="Pfam" id="PF15978">
    <property type="entry name" value="TnsD"/>
    <property type="match status" value="1"/>
</dbReference>
<dbReference type="AlphaFoldDB" id="A0A645HUH6"/>
<evidence type="ECO:0000313" key="2">
    <source>
        <dbReference type="EMBL" id="MPN42705.1"/>
    </source>
</evidence>
<name>A0A645HUH6_9ZZZZ</name>
<reference evidence="2" key="1">
    <citation type="submission" date="2019-08" db="EMBL/GenBank/DDBJ databases">
        <authorList>
            <person name="Kucharzyk K."/>
            <person name="Murdoch R.W."/>
            <person name="Higgins S."/>
            <person name="Loffler F."/>
        </authorList>
    </citation>
    <scope>NUCLEOTIDE SEQUENCE</scope>
</reference>
<protein>
    <recommendedName>
        <fullName evidence="1">Transposon Tn7 transposition protein TnsD C-terminal domain-containing protein</fullName>
    </recommendedName>
</protein>
<dbReference type="InterPro" id="IPR032750">
    <property type="entry name" value="TnsD_C"/>
</dbReference>
<sequence length="142" mass="16775">MNSKKNRVDWLKRDIEFLNIVQHISKDILGEEGKPIRRTVGRILVKAGIPWLQSNLVKTPQTKAYIERIIETSEQFHTRKIIWAIRELAKSGEELKEWRISKLANLRKDIVLEVIKKNMDLCIYQAFLSEYDYTLKKPVILK</sequence>
<organism evidence="2">
    <name type="scientific">bioreactor metagenome</name>
    <dbReference type="NCBI Taxonomy" id="1076179"/>
    <lineage>
        <taxon>unclassified sequences</taxon>
        <taxon>metagenomes</taxon>
        <taxon>ecological metagenomes</taxon>
    </lineage>
</organism>
<accession>A0A645HUH6</accession>
<gene>
    <name evidence="2" type="ORF">SDC9_190262</name>
</gene>